<proteinExistence type="predicted"/>
<sequence length="587" mass="64533">MTQGRPTPFAQQRSLRRGSNRASDLLSAEFIEECIRFAKSREEARCSIYYKHQMTLISTMPIFSPNFGGDALSRVTPTPDEHAVSEEEALHYYAGLHSEPRLLYRTGKPWHLPVVLQAQYPRKELLEVFDHPITKVWSNGLADKVVKAMDAHGGTEFDEDTGAARIPVISPVTIWIGVSPSSVTATAAHDVAQVLLVLFKDYQITDIDIDFRESLHTCKAGPLFFKPVQDLDPLVDVISPLTHALGLGISTMARLDAQGAMALYLAEGGESKNLFGLTCRHVLFGLSQHDVDYDAHPSAPHPEVLLLGNGGYSSLTEAIKVSIALHALSAEHWAKQIEDYQVMEAATNTIDENAKAIRLKTERLLNEAEPAMEALGAFYDQVIHYWKEPDARVFAIRFGGLFLIDQTKLGNGFQGNKIDLGTKLTPAEFTLKCFPRGDAGWKFRYPRNRLLPLEGSISDGVMRAPDMWDLDGNPCLLVVKNGSATGTTIGRANGVFSIVRDYFPDISAKQTSMEWAIMNYDSKPGAFSEPGDSGAIVADIRGRIGDMLTGGAGKTTSPDLSYATPFWWLLERIKANGFPDAHLGVVA</sequence>
<accession>A0A5C3NDI5</accession>
<dbReference type="AlphaFoldDB" id="A0A5C3NDI5"/>
<protein>
    <submittedName>
        <fullName evidence="1">Uncharacterized protein</fullName>
    </submittedName>
</protein>
<gene>
    <name evidence="1" type="ORF">OE88DRAFT_1709888</name>
</gene>
<dbReference type="Proteomes" id="UP000305948">
    <property type="component" value="Unassembled WGS sequence"/>
</dbReference>
<name>A0A5C3NDI5_9AGAM</name>
<organism evidence="1 2">
    <name type="scientific">Heliocybe sulcata</name>
    <dbReference type="NCBI Taxonomy" id="5364"/>
    <lineage>
        <taxon>Eukaryota</taxon>
        <taxon>Fungi</taxon>
        <taxon>Dikarya</taxon>
        <taxon>Basidiomycota</taxon>
        <taxon>Agaricomycotina</taxon>
        <taxon>Agaricomycetes</taxon>
        <taxon>Gloeophyllales</taxon>
        <taxon>Gloeophyllaceae</taxon>
        <taxon>Heliocybe</taxon>
    </lineage>
</organism>
<dbReference type="OrthoDB" id="5424209at2759"/>
<dbReference type="EMBL" id="ML213504">
    <property type="protein sequence ID" value="TFK55382.1"/>
    <property type="molecule type" value="Genomic_DNA"/>
</dbReference>
<reference evidence="1 2" key="1">
    <citation type="journal article" date="2019" name="Nat. Ecol. Evol.">
        <title>Megaphylogeny resolves global patterns of mushroom evolution.</title>
        <authorList>
            <person name="Varga T."/>
            <person name="Krizsan K."/>
            <person name="Foldi C."/>
            <person name="Dima B."/>
            <person name="Sanchez-Garcia M."/>
            <person name="Sanchez-Ramirez S."/>
            <person name="Szollosi G.J."/>
            <person name="Szarkandi J.G."/>
            <person name="Papp V."/>
            <person name="Albert L."/>
            <person name="Andreopoulos W."/>
            <person name="Angelini C."/>
            <person name="Antonin V."/>
            <person name="Barry K.W."/>
            <person name="Bougher N.L."/>
            <person name="Buchanan P."/>
            <person name="Buyck B."/>
            <person name="Bense V."/>
            <person name="Catcheside P."/>
            <person name="Chovatia M."/>
            <person name="Cooper J."/>
            <person name="Damon W."/>
            <person name="Desjardin D."/>
            <person name="Finy P."/>
            <person name="Geml J."/>
            <person name="Haridas S."/>
            <person name="Hughes K."/>
            <person name="Justo A."/>
            <person name="Karasinski D."/>
            <person name="Kautmanova I."/>
            <person name="Kiss B."/>
            <person name="Kocsube S."/>
            <person name="Kotiranta H."/>
            <person name="LaButti K.M."/>
            <person name="Lechner B.E."/>
            <person name="Liimatainen K."/>
            <person name="Lipzen A."/>
            <person name="Lukacs Z."/>
            <person name="Mihaltcheva S."/>
            <person name="Morgado L.N."/>
            <person name="Niskanen T."/>
            <person name="Noordeloos M.E."/>
            <person name="Ohm R.A."/>
            <person name="Ortiz-Santana B."/>
            <person name="Ovrebo C."/>
            <person name="Racz N."/>
            <person name="Riley R."/>
            <person name="Savchenko A."/>
            <person name="Shiryaev A."/>
            <person name="Soop K."/>
            <person name="Spirin V."/>
            <person name="Szebenyi C."/>
            <person name="Tomsovsky M."/>
            <person name="Tulloss R.E."/>
            <person name="Uehling J."/>
            <person name="Grigoriev I.V."/>
            <person name="Vagvolgyi C."/>
            <person name="Papp T."/>
            <person name="Martin F.M."/>
            <person name="Miettinen O."/>
            <person name="Hibbett D.S."/>
            <person name="Nagy L.G."/>
        </authorList>
    </citation>
    <scope>NUCLEOTIDE SEQUENCE [LARGE SCALE GENOMIC DNA]</scope>
    <source>
        <strain evidence="1 2">OMC1185</strain>
    </source>
</reference>
<keyword evidence="2" id="KW-1185">Reference proteome</keyword>
<evidence type="ECO:0000313" key="2">
    <source>
        <dbReference type="Proteomes" id="UP000305948"/>
    </source>
</evidence>
<evidence type="ECO:0000313" key="1">
    <source>
        <dbReference type="EMBL" id="TFK55382.1"/>
    </source>
</evidence>